<evidence type="ECO:0000259" key="1">
    <source>
        <dbReference type="PROSITE" id="PS50104"/>
    </source>
</evidence>
<comment type="caution">
    <text evidence="2">The sequence shown here is derived from an EMBL/GenBank/DDBJ whole genome shotgun (WGS) entry which is preliminary data.</text>
</comment>
<protein>
    <recommendedName>
        <fullName evidence="1">TIR domain-containing protein</fullName>
    </recommendedName>
</protein>
<accession>A0A454HM27</accession>
<dbReference type="InterPro" id="IPR000157">
    <property type="entry name" value="TIR_dom"/>
</dbReference>
<dbReference type="EMBL" id="QSHL01000001">
    <property type="protein sequence ID" value="RHC10334.1"/>
    <property type="molecule type" value="Genomic_DNA"/>
</dbReference>
<dbReference type="InterPro" id="IPR035897">
    <property type="entry name" value="Toll_tir_struct_dom_sf"/>
</dbReference>
<feature type="domain" description="TIR" evidence="1">
    <location>
        <begin position="147"/>
        <end position="284"/>
    </location>
</feature>
<dbReference type="PROSITE" id="PS50104">
    <property type="entry name" value="TIR"/>
    <property type="match status" value="1"/>
</dbReference>
<dbReference type="Gene3D" id="3.40.50.10140">
    <property type="entry name" value="Toll/interleukin-1 receptor homology (TIR) domain"/>
    <property type="match status" value="1"/>
</dbReference>
<dbReference type="AlphaFoldDB" id="A0A454HM27"/>
<dbReference type="Proteomes" id="UP000265808">
    <property type="component" value="Unassembled WGS sequence"/>
</dbReference>
<gene>
    <name evidence="2" type="ORF">DW859_02670</name>
</gene>
<organism evidence="2 3">
    <name type="scientific">Blautia obeum</name>
    <dbReference type="NCBI Taxonomy" id="40520"/>
    <lineage>
        <taxon>Bacteria</taxon>
        <taxon>Bacillati</taxon>
        <taxon>Bacillota</taxon>
        <taxon>Clostridia</taxon>
        <taxon>Lachnospirales</taxon>
        <taxon>Lachnospiraceae</taxon>
        <taxon>Blautia</taxon>
    </lineage>
</organism>
<sequence>MLILFIMKTTLRQCENLTDTILSQKLGISIETVHDLIKILHDEHIVQYKYSFICPKCNETGTIEEDEIEKNIFCNFCGCVLDVETICQSATIRYMLDKDSFFEYVRENYRKELSTVEKGQEISSRKVIDFRSNKNEKLKGEQIVEKKKNRLFISHSSKDVEYIRTFIEFFESIGMSTESIFCSSVEGYKIKWGEDIFDYLSSEFNNDENNLIVLFMLSDNYYSSVACLNEMGATWVLKKEYRSILLPGFEFKKIEGAINPNKIAIKLDKEKDMRYSLTDVRKQMAEWFDLENIEEQRWDRIRDKFIESVEKIRAEQEK</sequence>
<proteinExistence type="predicted"/>
<dbReference type="GO" id="GO:0007165">
    <property type="term" value="P:signal transduction"/>
    <property type="evidence" value="ECO:0007669"/>
    <property type="project" value="InterPro"/>
</dbReference>
<reference evidence="2 3" key="1">
    <citation type="submission" date="2018-08" db="EMBL/GenBank/DDBJ databases">
        <title>A genome reference for cultivated species of the human gut microbiota.</title>
        <authorList>
            <person name="Zou Y."/>
            <person name="Xue W."/>
            <person name="Luo G."/>
        </authorList>
    </citation>
    <scope>NUCLEOTIDE SEQUENCE [LARGE SCALE GENOMIC DNA]</scope>
    <source>
        <strain evidence="2 3">AM37-4AC</strain>
    </source>
</reference>
<dbReference type="RefSeq" id="WP_117996843.1">
    <property type="nucleotide sequence ID" value="NZ_JAAIPT010000017.1"/>
</dbReference>
<name>A0A454HM27_9FIRM</name>
<evidence type="ECO:0000313" key="2">
    <source>
        <dbReference type="EMBL" id="RHC10334.1"/>
    </source>
</evidence>
<dbReference type="SUPFAM" id="SSF52200">
    <property type="entry name" value="Toll/Interleukin receptor TIR domain"/>
    <property type="match status" value="1"/>
</dbReference>
<evidence type="ECO:0000313" key="3">
    <source>
        <dbReference type="Proteomes" id="UP000265808"/>
    </source>
</evidence>